<sequence length="233" mass="24381">MSEKAVRFPSRLHSFVCERALVVGELGERTRGRAVSVDTFGPPSGIPEQVGPSMNLQHLRMAGLTAVVVGTVLLPLAASAGPAGGPESGGASDDAKSPLSHALARVNKPLLPAPEDAAAHCGPELVSPEGVEAQTCVLNQGRDIWARAYYRNATGQELRAVLTLMGPDGRTVETNCQVAADDQPDSCETPHQNERGRFAGAEAYSAVSEFSGAREDSPLLLRSGSNSTEPTAR</sequence>
<keyword evidence="3" id="KW-1185">Reference proteome</keyword>
<reference evidence="2" key="1">
    <citation type="submission" date="2024-05" db="EMBL/GenBank/DDBJ databases">
        <title>Whole genome shotgun sequence of Streptomyces violascens NBRC 12920.</title>
        <authorList>
            <person name="Komaki H."/>
            <person name="Tamura T."/>
        </authorList>
    </citation>
    <scope>NUCLEOTIDE SEQUENCE</scope>
    <source>
        <strain evidence="2">NBRC 12920</strain>
    </source>
</reference>
<protein>
    <submittedName>
        <fullName evidence="2">Uncharacterized protein</fullName>
    </submittedName>
</protein>
<feature type="compositionally biased region" description="Polar residues" evidence="1">
    <location>
        <begin position="223"/>
        <end position="233"/>
    </location>
</feature>
<evidence type="ECO:0000256" key="1">
    <source>
        <dbReference type="SAM" id="MobiDB-lite"/>
    </source>
</evidence>
<evidence type="ECO:0000313" key="2">
    <source>
        <dbReference type="EMBL" id="GHI39385.1"/>
    </source>
</evidence>
<accession>A0ABQ3QQ47</accession>
<gene>
    <name evidence="2" type="ORF">Sviol_37930</name>
</gene>
<proteinExistence type="predicted"/>
<feature type="region of interest" description="Disordered" evidence="1">
    <location>
        <begin position="209"/>
        <end position="233"/>
    </location>
</feature>
<organism evidence="2 3">
    <name type="scientific">Streptomyces violascens</name>
    <dbReference type="NCBI Taxonomy" id="67381"/>
    <lineage>
        <taxon>Bacteria</taxon>
        <taxon>Bacillati</taxon>
        <taxon>Actinomycetota</taxon>
        <taxon>Actinomycetes</taxon>
        <taxon>Kitasatosporales</taxon>
        <taxon>Streptomycetaceae</taxon>
        <taxon>Streptomyces</taxon>
    </lineage>
</organism>
<evidence type="ECO:0000313" key="3">
    <source>
        <dbReference type="Proteomes" id="UP001050808"/>
    </source>
</evidence>
<dbReference type="EMBL" id="BNDY01000012">
    <property type="protein sequence ID" value="GHI39385.1"/>
    <property type="molecule type" value="Genomic_DNA"/>
</dbReference>
<dbReference type="Proteomes" id="UP001050808">
    <property type="component" value="Unassembled WGS sequence"/>
</dbReference>
<comment type="caution">
    <text evidence="2">The sequence shown here is derived from an EMBL/GenBank/DDBJ whole genome shotgun (WGS) entry which is preliminary data.</text>
</comment>
<name>A0ABQ3QQ47_9ACTN</name>